<protein>
    <submittedName>
        <fullName evidence="3">Related to endo-1,3-beta-glucanase</fullName>
    </submittedName>
</protein>
<keyword evidence="1" id="KW-0732">Signal</keyword>
<dbReference type="InterPro" id="IPR013320">
    <property type="entry name" value="ConA-like_dom_sf"/>
</dbReference>
<evidence type="ECO:0000313" key="3">
    <source>
        <dbReference type="EMBL" id="CVL07272.1"/>
    </source>
</evidence>
<evidence type="ECO:0000313" key="4">
    <source>
        <dbReference type="Proteomes" id="UP000184255"/>
    </source>
</evidence>
<dbReference type="Gene3D" id="2.60.120.200">
    <property type="match status" value="1"/>
</dbReference>
<dbReference type="GO" id="GO:0004553">
    <property type="term" value="F:hydrolase activity, hydrolyzing O-glycosyl compounds"/>
    <property type="evidence" value="ECO:0007669"/>
    <property type="project" value="InterPro"/>
</dbReference>
<dbReference type="Pfam" id="PF26113">
    <property type="entry name" value="GH16_XgeA"/>
    <property type="match status" value="1"/>
</dbReference>
<keyword evidence="4" id="KW-1185">Reference proteome</keyword>
<dbReference type="InterPro" id="IPR050546">
    <property type="entry name" value="Glycosyl_Hydrlase_16"/>
</dbReference>
<dbReference type="InterPro" id="IPR000757">
    <property type="entry name" value="Beta-glucanase-like"/>
</dbReference>
<reference evidence="4" key="1">
    <citation type="journal article" date="2016" name="Genome Biol. Evol.">
        <title>Comparative 'omics' of the Fusarium fujikuroi species complex highlights differences in genetic potential and metabolite synthesis.</title>
        <authorList>
            <person name="Niehaus E.-M."/>
            <person name="Muensterkoetter M."/>
            <person name="Proctor R.H."/>
            <person name="Brown D.W."/>
            <person name="Sharon A."/>
            <person name="Idan Y."/>
            <person name="Oren-Young L."/>
            <person name="Sieber C.M."/>
            <person name="Novak O."/>
            <person name="Pencik A."/>
            <person name="Tarkowska D."/>
            <person name="Hromadova K."/>
            <person name="Freeman S."/>
            <person name="Maymon M."/>
            <person name="Elazar M."/>
            <person name="Youssef S.A."/>
            <person name="El-Shabrawy E.S.M."/>
            <person name="Shalaby A.B.A."/>
            <person name="Houterman P."/>
            <person name="Brock N.L."/>
            <person name="Burkhardt I."/>
            <person name="Tsavkelova E.A."/>
            <person name="Dickschat J.S."/>
            <person name="Galuszka P."/>
            <person name="Gueldener U."/>
            <person name="Tudzynski B."/>
        </authorList>
    </citation>
    <scope>NUCLEOTIDE SEQUENCE [LARGE SCALE GENOMIC DNA]</scope>
    <source>
        <strain evidence="4">MRC7560</strain>
    </source>
</reference>
<dbReference type="PANTHER" id="PTHR10963">
    <property type="entry name" value="GLYCOSYL HYDROLASE-RELATED"/>
    <property type="match status" value="1"/>
</dbReference>
<proteinExistence type="predicted"/>
<name>A0A1L7UDN3_FUSMA</name>
<organism evidence="3 4">
    <name type="scientific">Fusarium mangiferae</name>
    <name type="common">Mango malformation disease fungus</name>
    <dbReference type="NCBI Taxonomy" id="192010"/>
    <lineage>
        <taxon>Eukaryota</taxon>
        <taxon>Fungi</taxon>
        <taxon>Dikarya</taxon>
        <taxon>Ascomycota</taxon>
        <taxon>Pezizomycotina</taxon>
        <taxon>Sordariomycetes</taxon>
        <taxon>Hypocreomycetidae</taxon>
        <taxon>Hypocreales</taxon>
        <taxon>Nectriaceae</taxon>
        <taxon>Fusarium</taxon>
        <taxon>Fusarium fujikuroi species complex</taxon>
    </lineage>
</organism>
<feature type="signal peptide" evidence="1">
    <location>
        <begin position="1"/>
        <end position="19"/>
    </location>
</feature>
<dbReference type="RefSeq" id="XP_041690392.1">
    <property type="nucleotide sequence ID" value="XM_041824964.1"/>
</dbReference>
<dbReference type="PANTHER" id="PTHR10963:SF60">
    <property type="entry name" value="GRAM-NEGATIVE BACTERIA-BINDING PROTEIN 1-RELATED"/>
    <property type="match status" value="1"/>
</dbReference>
<accession>A0A1L7UDN3</accession>
<dbReference type="EMBL" id="FCQH01000019">
    <property type="protein sequence ID" value="CVL07272.1"/>
    <property type="molecule type" value="Genomic_DNA"/>
</dbReference>
<sequence>MLLKISILGLALVVAGVQAAIPKIPGFRVTWADDFDGPNNALPNPKKWLIDTGTSYPGGPPAWGTGEIQTYTDRTENVRTNGKGNLLITALKNSENWTSARIETRRENFLAQPGGKMRIQADLRLSSLGGNGIGYWAAFWTLGAEYRGNFWNWPAVGEIDIMENVNNLDRTWSVLHCGTNPGGPCNEPNGLASSIACPGSSCAGNFHTHTVEIDRSMHPETVRWFVDGVQYHQVNETEIPLKVWEQTIHRPHFILLNLAIGGGFPDGVFGGQTPLETTVSGGRYEIRYVAVYNTIGDHF</sequence>
<evidence type="ECO:0000256" key="1">
    <source>
        <dbReference type="SAM" id="SignalP"/>
    </source>
</evidence>
<dbReference type="GO" id="GO:0005975">
    <property type="term" value="P:carbohydrate metabolic process"/>
    <property type="evidence" value="ECO:0007669"/>
    <property type="project" value="InterPro"/>
</dbReference>
<dbReference type="AlphaFoldDB" id="A0A1L7UDN3"/>
<feature type="domain" description="GH16" evidence="2">
    <location>
        <begin position="17"/>
        <end position="297"/>
    </location>
</feature>
<dbReference type="SUPFAM" id="SSF49899">
    <property type="entry name" value="Concanavalin A-like lectins/glucanases"/>
    <property type="match status" value="1"/>
</dbReference>
<dbReference type="Proteomes" id="UP000184255">
    <property type="component" value="Unassembled WGS sequence"/>
</dbReference>
<comment type="caution">
    <text evidence="3">The sequence shown here is derived from an EMBL/GenBank/DDBJ whole genome shotgun (WGS) entry which is preliminary data.</text>
</comment>
<gene>
    <name evidence="3" type="ORF">FMAN_15364</name>
</gene>
<dbReference type="GeneID" id="65094605"/>
<feature type="chain" id="PRO_5012927996" evidence="1">
    <location>
        <begin position="20"/>
        <end position="299"/>
    </location>
</feature>
<dbReference type="CDD" id="cd02182">
    <property type="entry name" value="GH16_Strep_laminarinase_like"/>
    <property type="match status" value="1"/>
</dbReference>
<evidence type="ECO:0000259" key="2">
    <source>
        <dbReference type="PROSITE" id="PS51762"/>
    </source>
</evidence>
<dbReference type="VEuPathDB" id="FungiDB:FMAN_15364"/>
<dbReference type="PROSITE" id="PS51762">
    <property type="entry name" value="GH16_2"/>
    <property type="match status" value="1"/>
</dbReference>